<dbReference type="AlphaFoldDB" id="A0A5C3L5Q1"/>
<feature type="region of interest" description="Disordered" evidence="1">
    <location>
        <begin position="135"/>
        <end position="189"/>
    </location>
</feature>
<dbReference type="Gene3D" id="2.30.29.30">
    <property type="entry name" value="Pleckstrin-homology domain (PH domain)/Phosphotyrosine-binding domain (PTB)"/>
    <property type="match status" value="1"/>
</dbReference>
<dbReference type="STRING" id="230819.A0A5C3L5Q1"/>
<feature type="region of interest" description="Disordered" evidence="1">
    <location>
        <begin position="468"/>
        <end position="530"/>
    </location>
</feature>
<feature type="compositionally biased region" description="Pro residues" evidence="1">
    <location>
        <begin position="771"/>
        <end position="788"/>
    </location>
</feature>
<evidence type="ECO:0000259" key="2">
    <source>
        <dbReference type="PROSITE" id="PS50003"/>
    </source>
</evidence>
<dbReference type="Proteomes" id="UP000307440">
    <property type="component" value="Unassembled WGS sequence"/>
</dbReference>
<organism evidence="3 4">
    <name type="scientific">Coprinopsis marcescibilis</name>
    <name type="common">Agaric fungus</name>
    <name type="synonym">Psathyrella marcescibilis</name>
    <dbReference type="NCBI Taxonomy" id="230819"/>
    <lineage>
        <taxon>Eukaryota</taxon>
        <taxon>Fungi</taxon>
        <taxon>Dikarya</taxon>
        <taxon>Basidiomycota</taxon>
        <taxon>Agaricomycotina</taxon>
        <taxon>Agaricomycetes</taxon>
        <taxon>Agaricomycetidae</taxon>
        <taxon>Agaricales</taxon>
        <taxon>Agaricineae</taxon>
        <taxon>Psathyrellaceae</taxon>
        <taxon>Coprinopsis</taxon>
    </lineage>
</organism>
<feature type="region of interest" description="Disordered" evidence="1">
    <location>
        <begin position="570"/>
        <end position="596"/>
    </location>
</feature>
<feature type="compositionally biased region" description="Polar residues" evidence="1">
    <location>
        <begin position="493"/>
        <end position="525"/>
    </location>
</feature>
<feature type="region of interest" description="Disordered" evidence="1">
    <location>
        <begin position="822"/>
        <end position="944"/>
    </location>
</feature>
<feature type="compositionally biased region" description="Low complexity" evidence="1">
    <location>
        <begin position="16"/>
        <end position="26"/>
    </location>
</feature>
<feature type="compositionally biased region" description="Polar residues" evidence="1">
    <location>
        <begin position="177"/>
        <end position="189"/>
    </location>
</feature>
<feature type="region of interest" description="Disordered" evidence="1">
    <location>
        <begin position="1053"/>
        <end position="1092"/>
    </location>
</feature>
<evidence type="ECO:0000256" key="1">
    <source>
        <dbReference type="SAM" id="MobiDB-lite"/>
    </source>
</evidence>
<feature type="compositionally biased region" description="Basic and acidic residues" evidence="1">
    <location>
        <begin position="481"/>
        <end position="491"/>
    </location>
</feature>
<dbReference type="SUPFAM" id="SSF50729">
    <property type="entry name" value="PH domain-like"/>
    <property type="match status" value="1"/>
</dbReference>
<proteinExistence type="predicted"/>
<accession>A0A5C3L5Q1</accession>
<name>A0A5C3L5Q1_COPMA</name>
<dbReference type="InterPro" id="IPR011993">
    <property type="entry name" value="PH-like_dom_sf"/>
</dbReference>
<sequence>MFTASRSGRASVTNASTKTKSSLSKTDVVGGTDSDPVKMVENAGSTSFRTYEKARSSSTDRIGSSFSTRKNRGSLLVAATDVFNFRFGRKRPIIRPPPPLPIILPDVIEISAPPPDQEVEERNRLREMAAQAIGISPYMGQPDSHSQASTEDDEDQDVLRTPVDSSELRRFGDIRNSESAPDFTNKNISVDTNLSSIPPSFSSRARSGSMVHTRASSVSFSPIPPFPTNVLSLNPCLTCSGYLPKYTQPSSMRIFALSSKNWKNRYIVFTSPANLFSTGHTTPVSSYLHVFKSSGPDEKELERLEINESSVIFVAEDEVGSRRSVIKVGGLSITEGKLDRQTENAQQTMWHLQITDASESQGWISAIKNAILGQRTVRAGLIVPASPGGFEPRGDLDVMLSIRAQGLATALQATTSPIAIQDPVSPTFPSDPHYASSVSSRSIRSQTTIPKTVSVNAVSAFKGLFTNRPRSTSRATNASVDVERQLDRERLNGSLSPTGSNRTKLRSNSVVEARSNTASPLSNPVQPRDNIPFSVNGFNTEGNAERKILAERNNQWSDQIIRTAIQKENRANRSLSLSLQPPPRKRWNNAQRPMSINPSDEIRFTYVNRDSSATTVFPPPDSETEVEPVDFTSFTFPQVERRPRAPSLHSVSTHSSDKAMSMDRSSVSTKRSSGTTNRRWSRPLPQRLTPPSGPPPAVPQASSVTRLHIHPYGIEDRPPSTTSTISSAQSQRSVVSTLPTFAKRTSSSSSSISSGNVTPTSPVRSSHRHSMPPPPRPPPTSNLPPAPIQPEDTSTTPPLPTPPATKTSFRNSVAQRAMRLSMMAPKPPPSANLPPRPDEAEVNAKTNKAHHRRSSSSGRSQILSAILEPVKQRDHHSTSNPHPPPAGPLPPPPNQGTSTPTAGPTPPISRHSSLKHRLRIRSTPSPINSVAPLPPPARFSNPTPVTTPMVPYFTNSTPSTPMGDKFAFISNNDHTSSFLQMNTPTLSSVPPSRIFEEALIDGQAEAVELLDHVTSLSPPPRRHSKPLIETALIPEPEINNNDSLLAALGSAFHMTSTNSQNDDRNEESDPKTPRMFSLSPPGSVASLPLVNL</sequence>
<feature type="compositionally biased region" description="Polar residues" evidence="1">
    <location>
        <begin position="1"/>
        <end position="15"/>
    </location>
</feature>
<dbReference type="PROSITE" id="PS50003">
    <property type="entry name" value="PH_DOMAIN"/>
    <property type="match status" value="1"/>
</dbReference>
<feature type="compositionally biased region" description="Pro residues" evidence="1">
    <location>
        <begin position="825"/>
        <end position="835"/>
    </location>
</feature>
<evidence type="ECO:0000313" key="4">
    <source>
        <dbReference type="Proteomes" id="UP000307440"/>
    </source>
</evidence>
<protein>
    <recommendedName>
        <fullName evidence="2">PH domain-containing protein</fullName>
    </recommendedName>
</protein>
<feature type="compositionally biased region" description="Polar residues" evidence="1">
    <location>
        <begin position="734"/>
        <end position="745"/>
    </location>
</feature>
<feature type="compositionally biased region" description="Low complexity" evidence="1">
    <location>
        <begin position="719"/>
        <end position="733"/>
    </location>
</feature>
<reference evidence="3 4" key="1">
    <citation type="journal article" date="2019" name="Nat. Ecol. Evol.">
        <title>Megaphylogeny resolves global patterns of mushroom evolution.</title>
        <authorList>
            <person name="Varga T."/>
            <person name="Krizsan K."/>
            <person name="Foldi C."/>
            <person name="Dima B."/>
            <person name="Sanchez-Garcia M."/>
            <person name="Sanchez-Ramirez S."/>
            <person name="Szollosi G.J."/>
            <person name="Szarkandi J.G."/>
            <person name="Papp V."/>
            <person name="Albert L."/>
            <person name="Andreopoulos W."/>
            <person name="Angelini C."/>
            <person name="Antonin V."/>
            <person name="Barry K.W."/>
            <person name="Bougher N.L."/>
            <person name="Buchanan P."/>
            <person name="Buyck B."/>
            <person name="Bense V."/>
            <person name="Catcheside P."/>
            <person name="Chovatia M."/>
            <person name="Cooper J."/>
            <person name="Damon W."/>
            <person name="Desjardin D."/>
            <person name="Finy P."/>
            <person name="Geml J."/>
            <person name="Haridas S."/>
            <person name="Hughes K."/>
            <person name="Justo A."/>
            <person name="Karasinski D."/>
            <person name="Kautmanova I."/>
            <person name="Kiss B."/>
            <person name="Kocsube S."/>
            <person name="Kotiranta H."/>
            <person name="LaButti K.M."/>
            <person name="Lechner B.E."/>
            <person name="Liimatainen K."/>
            <person name="Lipzen A."/>
            <person name="Lukacs Z."/>
            <person name="Mihaltcheva S."/>
            <person name="Morgado L.N."/>
            <person name="Niskanen T."/>
            <person name="Noordeloos M.E."/>
            <person name="Ohm R.A."/>
            <person name="Ortiz-Santana B."/>
            <person name="Ovrebo C."/>
            <person name="Racz N."/>
            <person name="Riley R."/>
            <person name="Savchenko A."/>
            <person name="Shiryaev A."/>
            <person name="Soop K."/>
            <person name="Spirin V."/>
            <person name="Szebenyi C."/>
            <person name="Tomsovsky M."/>
            <person name="Tulloss R.E."/>
            <person name="Uehling J."/>
            <person name="Grigoriev I.V."/>
            <person name="Vagvolgyi C."/>
            <person name="Papp T."/>
            <person name="Martin F.M."/>
            <person name="Miettinen O."/>
            <person name="Hibbett D.S."/>
            <person name="Nagy L.G."/>
        </authorList>
    </citation>
    <scope>NUCLEOTIDE SEQUENCE [LARGE SCALE GENOMIC DNA]</scope>
    <source>
        <strain evidence="3 4">CBS 121175</strain>
    </source>
</reference>
<gene>
    <name evidence="3" type="ORF">FA15DRAFT_612819</name>
</gene>
<feature type="compositionally biased region" description="Polar residues" evidence="1">
    <location>
        <begin position="468"/>
        <end position="479"/>
    </location>
</feature>
<dbReference type="OrthoDB" id="3256387at2759"/>
<feature type="compositionally biased region" description="Basic and acidic residues" evidence="1">
    <location>
        <begin position="166"/>
        <end position="176"/>
    </location>
</feature>
<keyword evidence="4" id="KW-1185">Reference proteome</keyword>
<feature type="region of interest" description="Disordered" evidence="1">
    <location>
        <begin position="1"/>
        <end position="44"/>
    </location>
</feature>
<feature type="domain" description="PH" evidence="2">
    <location>
        <begin position="236"/>
        <end position="372"/>
    </location>
</feature>
<dbReference type="InterPro" id="IPR001849">
    <property type="entry name" value="PH_domain"/>
</dbReference>
<feature type="compositionally biased region" description="Basic and acidic residues" evidence="1">
    <location>
        <begin position="1061"/>
        <end position="1072"/>
    </location>
</feature>
<feature type="compositionally biased region" description="Polar residues" evidence="1">
    <location>
        <begin position="663"/>
        <end position="678"/>
    </location>
</feature>
<dbReference type="SMART" id="SM00233">
    <property type="entry name" value="PH"/>
    <property type="match status" value="1"/>
</dbReference>
<feature type="compositionally biased region" description="Pro residues" evidence="1">
    <location>
        <begin position="881"/>
        <end position="894"/>
    </location>
</feature>
<dbReference type="EMBL" id="ML210159">
    <property type="protein sequence ID" value="TFK27995.1"/>
    <property type="molecule type" value="Genomic_DNA"/>
</dbReference>
<feature type="region of interest" description="Disordered" evidence="1">
    <location>
        <begin position="637"/>
        <end position="808"/>
    </location>
</feature>
<evidence type="ECO:0000313" key="3">
    <source>
        <dbReference type="EMBL" id="TFK27995.1"/>
    </source>
</evidence>